<feature type="domain" description="C2H2-type" evidence="13">
    <location>
        <begin position="473"/>
        <end position="500"/>
    </location>
</feature>
<evidence type="ECO:0000256" key="10">
    <source>
        <dbReference type="ARBA" id="ARBA00023242"/>
    </source>
</evidence>
<proteinExistence type="inferred from homology"/>
<dbReference type="Gene3D" id="3.30.160.60">
    <property type="entry name" value="Classic Zinc Finger"/>
    <property type="match status" value="5"/>
</dbReference>
<feature type="domain" description="C2H2-type" evidence="13">
    <location>
        <begin position="331"/>
        <end position="353"/>
    </location>
</feature>
<dbReference type="PANTHER" id="PTHR24394:SF44">
    <property type="entry name" value="ZINC FINGER PROTEIN 271-LIKE"/>
    <property type="match status" value="1"/>
</dbReference>
<dbReference type="GO" id="GO:0005634">
    <property type="term" value="C:nucleus"/>
    <property type="evidence" value="ECO:0007669"/>
    <property type="project" value="UniProtKB-SubCell"/>
</dbReference>
<evidence type="ECO:0000256" key="4">
    <source>
        <dbReference type="ARBA" id="ARBA00022737"/>
    </source>
</evidence>
<accession>A0AAV1JZW0</accession>
<evidence type="ECO:0000259" key="13">
    <source>
        <dbReference type="PROSITE" id="PS50157"/>
    </source>
</evidence>
<dbReference type="SUPFAM" id="SSF57716">
    <property type="entry name" value="Glucocorticoid receptor-like (DNA-binding domain)"/>
    <property type="match status" value="1"/>
</dbReference>
<dbReference type="PANTHER" id="PTHR24394">
    <property type="entry name" value="ZINC FINGER PROTEIN"/>
    <property type="match status" value="1"/>
</dbReference>
<feature type="domain" description="C2H2-type" evidence="13">
    <location>
        <begin position="357"/>
        <end position="381"/>
    </location>
</feature>
<feature type="binding site" evidence="12">
    <location>
        <position position="60"/>
    </location>
    <ligand>
        <name>Zn(2+)</name>
        <dbReference type="ChEBI" id="CHEBI:29105"/>
    </ligand>
</feature>
<keyword evidence="10" id="KW-0539">Nucleus</keyword>
<evidence type="ECO:0000313" key="16">
    <source>
        <dbReference type="Proteomes" id="UP001497472"/>
    </source>
</evidence>
<dbReference type="PROSITE" id="PS51915">
    <property type="entry name" value="ZAD"/>
    <property type="match status" value="1"/>
</dbReference>
<keyword evidence="3 12" id="KW-0479">Metal-binding</keyword>
<evidence type="ECO:0000313" key="15">
    <source>
        <dbReference type="EMBL" id="CAK1554413.1"/>
    </source>
</evidence>
<feature type="domain" description="C2H2-type" evidence="13">
    <location>
        <begin position="444"/>
        <end position="472"/>
    </location>
</feature>
<evidence type="ECO:0000256" key="9">
    <source>
        <dbReference type="ARBA" id="ARBA00023163"/>
    </source>
</evidence>
<dbReference type="InterPro" id="IPR013087">
    <property type="entry name" value="Znf_C2H2_type"/>
</dbReference>
<dbReference type="SUPFAM" id="SSF57667">
    <property type="entry name" value="beta-beta-alpha zinc fingers"/>
    <property type="match status" value="4"/>
</dbReference>
<dbReference type="GO" id="GO:0003677">
    <property type="term" value="F:DNA binding"/>
    <property type="evidence" value="ECO:0007669"/>
    <property type="project" value="UniProtKB-KW"/>
</dbReference>
<dbReference type="InterPro" id="IPR036236">
    <property type="entry name" value="Znf_C2H2_sf"/>
</dbReference>
<evidence type="ECO:0000256" key="3">
    <source>
        <dbReference type="ARBA" id="ARBA00022723"/>
    </source>
</evidence>
<feature type="binding site" evidence="12">
    <location>
        <position position="15"/>
    </location>
    <ligand>
        <name>Zn(2+)</name>
        <dbReference type="ChEBI" id="CHEBI:29105"/>
    </ligand>
</feature>
<protein>
    <submittedName>
        <fullName evidence="15">Uncharacterized protein</fullName>
    </submittedName>
</protein>
<gene>
    <name evidence="15" type="ORF">LNINA_LOCUS13329</name>
</gene>
<feature type="domain" description="C2H2-type" evidence="13">
    <location>
        <begin position="529"/>
        <end position="556"/>
    </location>
</feature>
<dbReference type="AlphaFoldDB" id="A0AAV1JZW0"/>
<feature type="binding site" evidence="12">
    <location>
        <position position="12"/>
    </location>
    <ligand>
        <name>Zn(2+)</name>
        <dbReference type="ChEBI" id="CHEBI:29105"/>
    </ligand>
</feature>
<reference evidence="15 16" key="1">
    <citation type="submission" date="2023-11" db="EMBL/GenBank/DDBJ databases">
        <authorList>
            <person name="Okamura Y."/>
        </authorList>
    </citation>
    <scope>NUCLEOTIDE SEQUENCE [LARGE SCALE GENOMIC DNA]</scope>
</reference>
<keyword evidence="5 11" id="KW-0863">Zinc-finger</keyword>
<dbReference type="SMART" id="SM00868">
    <property type="entry name" value="zf-AD"/>
    <property type="match status" value="1"/>
</dbReference>
<evidence type="ECO:0000256" key="12">
    <source>
        <dbReference type="PROSITE-ProRule" id="PRU01263"/>
    </source>
</evidence>
<keyword evidence="16" id="KW-1185">Reference proteome</keyword>
<feature type="domain" description="C2H2-type" evidence="13">
    <location>
        <begin position="501"/>
        <end position="528"/>
    </location>
</feature>
<dbReference type="Proteomes" id="UP001497472">
    <property type="component" value="Unassembled WGS sequence"/>
</dbReference>
<name>A0AAV1JZW0_9NEOP</name>
<evidence type="ECO:0000256" key="2">
    <source>
        <dbReference type="ARBA" id="ARBA00006991"/>
    </source>
</evidence>
<dbReference type="Pfam" id="PF00096">
    <property type="entry name" value="zf-C2H2"/>
    <property type="match status" value="2"/>
</dbReference>
<keyword evidence="4" id="KW-0677">Repeat</keyword>
<keyword evidence="9" id="KW-0804">Transcription</keyword>
<dbReference type="Pfam" id="PF13912">
    <property type="entry name" value="zf-C2H2_6"/>
    <property type="match status" value="2"/>
</dbReference>
<evidence type="ECO:0000256" key="5">
    <source>
        <dbReference type="ARBA" id="ARBA00022771"/>
    </source>
</evidence>
<dbReference type="FunFam" id="3.30.160.60:FF:000646">
    <property type="entry name" value="Myeloid zinc finger 1"/>
    <property type="match status" value="1"/>
</dbReference>
<evidence type="ECO:0000256" key="7">
    <source>
        <dbReference type="ARBA" id="ARBA00023015"/>
    </source>
</evidence>
<evidence type="ECO:0000256" key="8">
    <source>
        <dbReference type="ARBA" id="ARBA00023125"/>
    </source>
</evidence>
<comment type="caution">
    <text evidence="15">The sequence shown here is derived from an EMBL/GenBank/DDBJ whole genome shotgun (WGS) entry which is preliminary data.</text>
</comment>
<evidence type="ECO:0000256" key="11">
    <source>
        <dbReference type="PROSITE-ProRule" id="PRU00042"/>
    </source>
</evidence>
<comment type="subcellular location">
    <subcellularLocation>
        <location evidence="1">Nucleus</location>
    </subcellularLocation>
</comment>
<keyword evidence="8" id="KW-0238">DNA-binding</keyword>
<evidence type="ECO:0000256" key="6">
    <source>
        <dbReference type="ARBA" id="ARBA00022833"/>
    </source>
</evidence>
<feature type="domain" description="ZAD" evidence="14">
    <location>
        <begin position="10"/>
        <end position="87"/>
    </location>
</feature>
<keyword evidence="6 12" id="KW-0862">Zinc</keyword>
<dbReference type="EMBL" id="CAVLEF010000278">
    <property type="protein sequence ID" value="CAK1554413.1"/>
    <property type="molecule type" value="Genomic_DNA"/>
</dbReference>
<dbReference type="PROSITE" id="PS00028">
    <property type="entry name" value="ZINC_FINGER_C2H2_1"/>
    <property type="match status" value="7"/>
</dbReference>
<evidence type="ECO:0000259" key="14">
    <source>
        <dbReference type="PROSITE" id="PS51915"/>
    </source>
</evidence>
<keyword evidence="7" id="KW-0805">Transcription regulation</keyword>
<sequence length="562" mass="65697">MDLDKYNTFGKCRFCHSEGFHRDLMTEYNLNGLREVYFDIFQECFNLYLCIASDQSKLICLACIKQLEDAKNFRAMVVKAEQDLLEISEREPFFVNLNDKWTKPTDCLYEVKIEDKVKSEDEYSSDPDFNTEYSLTLDSEDELVKGEAELISRFSKETLKPLPTRATIYNTCCNYAKHLDSLKGKKITAAALNLLFHKQKKCSSIYLTEKSALVNNITELLQNTNMAPFKRMRRAGILCFYCSKTVDSFLDLHIHQDTENCKETMNKILNKRCAESLVIYSHITELKCTICDTELEYNSLKTHLMTVHKKKFYPQGNDRVVPFKLIKGNEFHCQICGFSFETFGSIERHMNTHYRNYVCDQCGAGYMTKSRLKVHWRYSHSTGAFPCDTCKKVFPSQHKYNCHVDAVHRSVKKNKCTKCPARFADYFNKHKHMVEVHGEPPLEYKCNVCDAVFKRRYALLCHVRRRHLEVKNIECKMCSYKCYTTTELKVHMIKHVGERTYQCTVCKKAYARKKTLKEHMRIHTNDRRYVCAVCGQGFVQNCSLKGHMRSHHADYVNEMGLN</sequence>
<dbReference type="GO" id="GO:0000981">
    <property type="term" value="F:DNA-binding transcription factor activity, RNA polymerase II-specific"/>
    <property type="evidence" value="ECO:0007669"/>
    <property type="project" value="TreeGrafter"/>
</dbReference>
<dbReference type="InterPro" id="IPR012934">
    <property type="entry name" value="Znf_AD"/>
</dbReference>
<evidence type="ECO:0000256" key="1">
    <source>
        <dbReference type="ARBA" id="ARBA00004123"/>
    </source>
</evidence>
<organism evidence="15 16">
    <name type="scientific">Leptosia nina</name>
    <dbReference type="NCBI Taxonomy" id="320188"/>
    <lineage>
        <taxon>Eukaryota</taxon>
        <taxon>Metazoa</taxon>
        <taxon>Ecdysozoa</taxon>
        <taxon>Arthropoda</taxon>
        <taxon>Hexapoda</taxon>
        <taxon>Insecta</taxon>
        <taxon>Pterygota</taxon>
        <taxon>Neoptera</taxon>
        <taxon>Endopterygota</taxon>
        <taxon>Lepidoptera</taxon>
        <taxon>Glossata</taxon>
        <taxon>Ditrysia</taxon>
        <taxon>Papilionoidea</taxon>
        <taxon>Pieridae</taxon>
        <taxon>Pierinae</taxon>
        <taxon>Leptosia</taxon>
    </lineage>
</organism>
<comment type="similarity">
    <text evidence="2">Belongs to the krueppel C2H2-type zinc-finger protein family.</text>
</comment>
<dbReference type="GO" id="GO:0008270">
    <property type="term" value="F:zinc ion binding"/>
    <property type="evidence" value="ECO:0007669"/>
    <property type="project" value="UniProtKB-UniRule"/>
</dbReference>
<feature type="binding site" evidence="12">
    <location>
        <position position="63"/>
    </location>
    <ligand>
        <name>Zn(2+)</name>
        <dbReference type="ChEBI" id="CHEBI:29105"/>
    </ligand>
</feature>
<dbReference type="FunFam" id="3.30.160.60:FF:001480">
    <property type="entry name" value="Si:cabz01071911.3"/>
    <property type="match status" value="1"/>
</dbReference>
<dbReference type="Pfam" id="PF07776">
    <property type="entry name" value="zf-AD"/>
    <property type="match status" value="1"/>
</dbReference>
<dbReference type="PROSITE" id="PS50157">
    <property type="entry name" value="ZINC_FINGER_C2H2_2"/>
    <property type="match status" value="7"/>
</dbReference>
<feature type="domain" description="C2H2-type" evidence="13">
    <location>
        <begin position="385"/>
        <end position="413"/>
    </location>
</feature>
<dbReference type="Pfam" id="PF13894">
    <property type="entry name" value="zf-C2H2_4"/>
    <property type="match status" value="1"/>
</dbReference>
<dbReference type="SMART" id="SM00355">
    <property type="entry name" value="ZnF_C2H2"/>
    <property type="match status" value="9"/>
</dbReference>